<dbReference type="PANTHER" id="PTHR11601">
    <property type="entry name" value="CYSTEINE DESULFURYLASE FAMILY MEMBER"/>
    <property type="match status" value="1"/>
</dbReference>
<dbReference type="RefSeq" id="WP_200500963.1">
    <property type="nucleotide sequence ID" value="NZ_JAEDAJ010000001.1"/>
</dbReference>
<dbReference type="PIRSF" id="PIRSF005572">
    <property type="entry name" value="NifS"/>
    <property type="match status" value="1"/>
</dbReference>
<evidence type="ECO:0000256" key="4">
    <source>
        <dbReference type="ARBA" id="ARBA00022679"/>
    </source>
</evidence>
<keyword evidence="4" id="KW-0808">Transferase</keyword>
<dbReference type="InterPro" id="IPR015424">
    <property type="entry name" value="PyrdxlP-dep_Trfase"/>
</dbReference>
<evidence type="ECO:0000256" key="3">
    <source>
        <dbReference type="ARBA" id="ARBA00012239"/>
    </source>
</evidence>
<evidence type="ECO:0000256" key="1">
    <source>
        <dbReference type="ARBA" id="ARBA00001933"/>
    </source>
</evidence>
<dbReference type="Pfam" id="PF00266">
    <property type="entry name" value="Aminotran_5"/>
    <property type="match status" value="1"/>
</dbReference>
<keyword evidence="13" id="KW-1185">Reference proteome</keyword>
<evidence type="ECO:0000256" key="6">
    <source>
        <dbReference type="ARBA" id="ARBA00022898"/>
    </source>
</evidence>
<dbReference type="SUPFAM" id="SSF53383">
    <property type="entry name" value="PLP-dependent transferases"/>
    <property type="match status" value="1"/>
</dbReference>
<name>A0ABS1B8N8_9MICO</name>
<dbReference type="InterPro" id="IPR016454">
    <property type="entry name" value="Cysteine_dSase"/>
</dbReference>
<dbReference type="Gene3D" id="3.90.1150.10">
    <property type="entry name" value="Aspartate Aminotransferase, domain 1"/>
    <property type="match status" value="1"/>
</dbReference>
<organism evidence="12 13">
    <name type="scientific">Brachybacterium halotolerans</name>
    <dbReference type="NCBI Taxonomy" id="2795215"/>
    <lineage>
        <taxon>Bacteria</taxon>
        <taxon>Bacillati</taxon>
        <taxon>Actinomycetota</taxon>
        <taxon>Actinomycetes</taxon>
        <taxon>Micrococcales</taxon>
        <taxon>Dermabacteraceae</taxon>
        <taxon>Brachybacterium</taxon>
    </lineage>
</organism>
<comment type="catalytic activity">
    <reaction evidence="9">
        <text>(sulfur carrier)-H + L-cysteine = (sulfur carrier)-SH + L-alanine</text>
        <dbReference type="Rhea" id="RHEA:43892"/>
        <dbReference type="Rhea" id="RHEA-COMP:14737"/>
        <dbReference type="Rhea" id="RHEA-COMP:14739"/>
        <dbReference type="ChEBI" id="CHEBI:29917"/>
        <dbReference type="ChEBI" id="CHEBI:35235"/>
        <dbReference type="ChEBI" id="CHEBI:57972"/>
        <dbReference type="ChEBI" id="CHEBI:64428"/>
        <dbReference type="EC" id="2.8.1.7"/>
    </reaction>
</comment>
<keyword evidence="8" id="KW-0411">Iron-sulfur</keyword>
<dbReference type="InterPro" id="IPR015422">
    <property type="entry name" value="PyrdxlP-dep_Trfase_small"/>
</dbReference>
<comment type="similarity">
    <text evidence="2">Belongs to the class-V pyridoxal-phosphate-dependent aminotransferase family. NifS/IscS subfamily.</text>
</comment>
<reference evidence="12 13" key="1">
    <citation type="submission" date="2020-12" db="EMBL/GenBank/DDBJ databases">
        <title>Brachybacterium sp. MASK1Z-5, whole genome shotgun sequence.</title>
        <authorList>
            <person name="Tuo L."/>
        </authorList>
    </citation>
    <scope>NUCLEOTIDE SEQUENCE [LARGE SCALE GENOMIC DNA]</scope>
    <source>
        <strain evidence="12 13">MASK1Z-5</strain>
    </source>
</reference>
<gene>
    <name evidence="12" type="ORF">I8D64_02850</name>
</gene>
<dbReference type="InterPro" id="IPR020578">
    <property type="entry name" value="Aminotrans_V_PyrdxlP_BS"/>
</dbReference>
<keyword evidence="7" id="KW-0408">Iron</keyword>
<evidence type="ECO:0000256" key="5">
    <source>
        <dbReference type="ARBA" id="ARBA00022723"/>
    </source>
</evidence>
<dbReference type="EMBL" id="JAEDAJ010000001">
    <property type="protein sequence ID" value="MBK0330340.1"/>
    <property type="molecule type" value="Genomic_DNA"/>
</dbReference>
<evidence type="ECO:0000256" key="9">
    <source>
        <dbReference type="ARBA" id="ARBA00050776"/>
    </source>
</evidence>
<dbReference type="Proteomes" id="UP000612352">
    <property type="component" value="Unassembled WGS sequence"/>
</dbReference>
<evidence type="ECO:0000256" key="10">
    <source>
        <dbReference type="RuleBase" id="RU004504"/>
    </source>
</evidence>
<comment type="cofactor">
    <cofactor evidence="1 10">
        <name>pyridoxal 5'-phosphate</name>
        <dbReference type="ChEBI" id="CHEBI:597326"/>
    </cofactor>
</comment>
<feature type="domain" description="Aminotransferase class V" evidence="11">
    <location>
        <begin position="15"/>
        <end position="377"/>
    </location>
</feature>
<accession>A0ABS1B8N8</accession>
<dbReference type="Gene3D" id="3.40.640.10">
    <property type="entry name" value="Type I PLP-dependent aspartate aminotransferase-like (Major domain)"/>
    <property type="match status" value="1"/>
</dbReference>
<keyword evidence="6" id="KW-0663">Pyridoxal phosphate</keyword>
<evidence type="ECO:0000259" key="11">
    <source>
        <dbReference type="Pfam" id="PF00266"/>
    </source>
</evidence>
<evidence type="ECO:0000256" key="8">
    <source>
        <dbReference type="ARBA" id="ARBA00023014"/>
    </source>
</evidence>
<evidence type="ECO:0000256" key="2">
    <source>
        <dbReference type="ARBA" id="ARBA00006490"/>
    </source>
</evidence>
<dbReference type="EC" id="2.8.1.7" evidence="3"/>
<dbReference type="Gene3D" id="1.10.260.50">
    <property type="match status" value="1"/>
</dbReference>
<comment type="caution">
    <text evidence="12">The sequence shown here is derived from an EMBL/GenBank/DDBJ whole genome shotgun (WGS) entry which is preliminary data.</text>
</comment>
<dbReference type="InterPro" id="IPR000192">
    <property type="entry name" value="Aminotrans_V_dom"/>
</dbReference>
<proteinExistence type="inferred from homology"/>
<sequence length="396" mass="40493">MTPASPGEHGTPPRVYIDHAATAPLRPEARDAFLDASAFPGNPTSRHGSGRRARGVLDDALDSLAASLDVPVSWLTLTSGGTEADNLAVRGAALAAQAADPSRRAVAVCATDHPAVLETARSLAPGIESREIPVDGDGLLDLEALREALAPGDVSVVSVALVNNETGVVQDLAAVAEIAHAAGALVHTDAVQATSHVELPVRTVDMLSLTGHKIGAPVGVGLLVVRPDIPFVAGLTGGGQQRGVRPGTLDAPQTASLAAALARTLADREAESARLGEMAQRLRAGIREIAPDAVLTAEAAPRSPHVVHVLLPGCDQDALLLMLDQQGIDASAGSACSAGVTRASHVLTAMGIEPDLARGALRLSLGWSSRVDDVDRVLAALPEAIERARAVGALVR</sequence>
<dbReference type="PROSITE" id="PS00595">
    <property type="entry name" value="AA_TRANSFER_CLASS_5"/>
    <property type="match status" value="1"/>
</dbReference>
<dbReference type="InterPro" id="IPR015421">
    <property type="entry name" value="PyrdxlP-dep_Trfase_major"/>
</dbReference>
<evidence type="ECO:0000313" key="13">
    <source>
        <dbReference type="Proteomes" id="UP000612352"/>
    </source>
</evidence>
<dbReference type="PANTHER" id="PTHR11601:SF34">
    <property type="entry name" value="CYSTEINE DESULFURASE"/>
    <property type="match status" value="1"/>
</dbReference>
<evidence type="ECO:0000313" key="12">
    <source>
        <dbReference type="EMBL" id="MBK0330340.1"/>
    </source>
</evidence>
<protein>
    <recommendedName>
        <fullName evidence="3">cysteine desulfurase</fullName>
        <ecNumber evidence="3">2.8.1.7</ecNumber>
    </recommendedName>
</protein>
<keyword evidence="5" id="KW-0479">Metal-binding</keyword>
<evidence type="ECO:0000256" key="7">
    <source>
        <dbReference type="ARBA" id="ARBA00023004"/>
    </source>
</evidence>